<evidence type="ECO:0000256" key="1">
    <source>
        <dbReference type="ARBA" id="ARBA00004141"/>
    </source>
</evidence>
<keyword evidence="7" id="KW-0449">Lipoprotein</keyword>
<dbReference type="InterPro" id="IPR001594">
    <property type="entry name" value="Palmitoyltrfase_DHHC"/>
</dbReference>
<evidence type="ECO:0000256" key="5">
    <source>
        <dbReference type="ARBA" id="ARBA00023136"/>
    </source>
</evidence>
<feature type="domain" description="Palmitoyltransferase DHHC" evidence="11">
    <location>
        <begin position="1"/>
        <end position="115"/>
    </location>
</feature>
<keyword evidence="13" id="KW-1185">Reference proteome</keyword>
<dbReference type="EC" id="2.3.1.225" evidence="10"/>
<evidence type="ECO:0000256" key="3">
    <source>
        <dbReference type="ARBA" id="ARBA00022692"/>
    </source>
</evidence>
<comment type="domain">
    <text evidence="10">The DHHC domain is required for palmitoyltransferase activity.</text>
</comment>
<evidence type="ECO:0000256" key="8">
    <source>
        <dbReference type="ARBA" id="ARBA00023315"/>
    </source>
</evidence>
<dbReference type="InterPro" id="IPR039859">
    <property type="entry name" value="PFA4/ZDH16/20/ERF2-like"/>
</dbReference>
<gene>
    <name evidence="12" type="primary">SWF1</name>
    <name evidence="12" type="ORF">H4R34_004297</name>
</gene>
<dbReference type="AlphaFoldDB" id="A0A9W8B4G7"/>
<dbReference type="Pfam" id="PF01529">
    <property type="entry name" value="DHHC"/>
    <property type="match status" value="1"/>
</dbReference>
<comment type="subcellular location">
    <subcellularLocation>
        <location evidence="1">Membrane</location>
        <topology evidence="1">Multi-pass membrane protein</topology>
    </subcellularLocation>
</comment>
<keyword evidence="4 10" id="KW-1133">Transmembrane helix</keyword>
<organism evidence="12 13">
    <name type="scientific">Dimargaris verticillata</name>
    <dbReference type="NCBI Taxonomy" id="2761393"/>
    <lineage>
        <taxon>Eukaryota</taxon>
        <taxon>Fungi</taxon>
        <taxon>Fungi incertae sedis</taxon>
        <taxon>Zoopagomycota</taxon>
        <taxon>Kickxellomycotina</taxon>
        <taxon>Dimargaritomycetes</taxon>
        <taxon>Dimargaritales</taxon>
        <taxon>Dimargaritaceae</taxon>
        <taxon>Dimargaris</taxon>
    </lineage>
</organism>
<feature type="transmembrane region" description="Helical" evidence="10">
    <location>
        <begin position="77"/>
        <end position="104"/>
    </location>
</feature>
<dbReference type="PANTHER" id="PTHR22883">
    <property type="entry name" value="ZINC FINGER DHHC DOMAIN CONTAINING PROTEIN"/>
    <property type="match status" value="1"/>
</dbReference>
<reference evidence="12" key="1">
    <citation type="submission" date="2022-07" db="EMBL/GenBank/DDBJ databases">
        <title>Phylogenomic reconstructions and comparative analyses of Kickxellomycotina fungi.</title>
        <authorList>
            <person name="Reynolds N.K."/>
            <person name="Stajich J.E."/>
            <person name="Barry K."/>
            <person name="Grigoriev I.V."/>
            <person name="Crous P."/>
            <person name="Smith M.E."/>
        </authorList>
    </citation>
    <scope>NUCLEOTIDE SEQUENCE</scope>
    <source>
        <strain evidence="12">RSA 567</strain>
    </source>
</reference>
<feature type="non-terminal residue" evidence="12">
    <location>
        <position position="208"/>
    </location>
</feature>
<keyword evidence="8 10" id="KW-0012">Acyltransferase</keyword>
<evidence type="ECO:0000256" key="9">
    <source>
        <dbReference type="ARBA" id="ARBA00048048"/>
    </source>
</evidence>
<keyword evidence="6" id="KW-0564">Palmitate</keyword>
<evidence type="ECO:0000256" key="7">
    <source>
        <dbReference type="ARBA" id="ARBA00023288"/>
    </source>
</evidence>
<comment type="catalytic activity">
    <reaction evidence="9 10">
        <text>L-cysteinyl-[protein] + hexadecanoyl-CoA = S-hexadecanoyl-L-cysteinyl-[protein] + CoA</text>
        <dbReference type="Rhea" id="RHEA:36683"/>
        <dbReference type="Rhea" id="RHEA-COMP:10131"/>
        <dbReference type="Rhea" id="RHEA-COMP:11032"/>
        <dbReference type="ChEBI" id="CHEBI:29950"/>
        <dbReference type="ChEBI" id="CHEBI:57287"/>
        <dbReference type="ChEBI" id="CHEBI:57379"/>
        <dbReference type="ChEBI" id="CHEBI:74151"/>
        <dbReference type="EC" id="2.3.1.225"/>
    </reaction>
</comment>
<dbReference type="PANTHER" id="PTHR22883:SF488">
    <property type="entry name" value="PALMITOYLTRANSFERASE"/>
    <property type="match status" value="1"/>
</dbReference>
<dbReference type="Proteomes" id="UP001151582">
    <property type="component" value="Unassembled WGS sequence"/>
</dbReference>
<sequence length="208" mass="23462">PARSKHCSLCNVCIMAMDHHCVWINNCVGQQNLRYFIGFLIDDAGIATFSYYDPAVGHQVTMSWVQSFQYTISLQPLLGALGLLLVLISPAVLAFLVYAIYLVFLGVTSNEADKWQDLHEWIKDGCAYWEPITASTHEYVHQHNPCQAIPDRRIRIIEAPDQTPVPQSCALVSSLDEVDNMYDQGWWANLGHALWSARFSYGEAKKAL</sequence>
<evidence type="ECO:0000313" key="12">
    <source>
        <dbReference type="EMBL" id="KAJ1975548.1"/>
    </source>
</evidence>
<keyword evidence="3 10" id="KW-0812">Transmembrane</keyword>
<dbReference type="GO" id="GO:0005783">
    <property type="term" value="C:endoplasmic reticulum"/>
    <property type="evidence" value="ECO:0007669"/>
    <property type="project" value="TreeGrafter"/>
</dbReference>
<evidence type="ECO:0000256" key="10">
    <source>
        <dbReference type="RuleBase" id="RU079119"/>
    </source>
</evidence>
<dbReference type="EMBL" id="JANBQB010000516">
    <property type="protein sequence ID" value="KAJ1975548.1"/>
    <property type="molecule type" value="Genomic_DNA"/>
</dbReference>
<evidence type="ECO:0000313" key="13">
    <source>
        <dbReference type="Proteomes" id="UP001151582"/>
    </source>
</evidence>
<evidence type="ECO:0000256" key="6">
    <source>
        <dbReference type="ARBA" id="ARBA00023139"/>
    </source>
</evidence>
<keyword evidence="2 10" id="KW-0808">Transferase</keyword>
<dbReference type="GO" id="GO:0019706">
    <property type="term" value="F:protein-cysteine S-palmitoyltransferase activity"/>
    <property type="evidence" value="ECO:0007669"/>
    <property type="project" value="UniProtKB-EC"/>
</dbReference>
<keyword evidence="5 10" id="KW-0472">Membrane</keyword>
<proteinExistence type="inferred from homology"/>
<evidence type="ECO:0000256" key="2">
    <source>
        <dbReference type="ARBA" id="ARBA00022679"/>
    </source>
</evidence>
<dbReference type="PROSITE" id="PS50216">
    <property type="entry name" value="DHHC"/>
    <property type="match status" value="1"/>
</dbReference>
<dbReference type="GO" id="GO:0016020">
    <property type="term" value="C:membrane"/>
    <property type="evidence" value="ECO:0007669"/>
    <property type="project" value="UniProtKB-SubCell"/>
</dbReference>
<dbReference type="OrthoDB" id="331948at2759"/>
<accession>A0A9W8B4G7</accession>
<protein>
    <recommendedName>
        <fullName evidence="10">Palmitoyltransferase</fullName>
        <ecNumber evidence="10">2.3.1.225</ecNumber>
    </recommendedName>
</protein>
<evidence type="ECO:0000259" key="11">
    <source>
        <dbReference type="Pfam" id="PF01529"/>
    </source>
</evidence>
<dbReference type="GO" id="GO:0005794">
    <property type="term" value="C:Golgi apparatus"/>
    <property type="evidence" value="ECO:0007669"/>
    <property type="project" value="TreeGrafter"/>
</dbReference>
<name>A0A9W8B4G7_9FUNG</name>
<comment type="similarity">
    <text evidence="10">Belongs to the DHHC palmitoyltransferase family.</text>
</comment>
<comment type="caution">
    <text evidence="10">Lacks conserved residue(s) required for the propagation of feature annotation.</text>
</comment>
<comment type="caution">
    <text evidence="12">The sequence shown here is derived from an EMBL/GenBank/DDBJ whole genome shotgun (WGS) entry which is preliminary data.</text>
</comment>
<dbReference type="GO" id="GO:0006612">
    <property type="term" value="P:protein targeting to membrane"/>
    <property type="evidence" value="ECO:0007669"/>
    <property type="project" value="TreeGrafter"/>
</dbReference>
<evidence type="ECO:0000256" key="4">
    <source>
        <dbReference type="ARBA" id="ARBA00022989"/>
    </source>
</evidence>